<keyword evidence="4 5" id="KW-0472">Membrane</keyword>
<dbReference type="Pfam" id="PF07291">
    <property type="entry name" value="MauE"/>
    <property type="match status" value="1"/>
</dbReference>
<dbReference type="GO" id="GO:0030416">
    <property type="term" value="P:methylamine metabolic process"/>
    <property type="evidence" value="ECO:0007669"/>
    <property type="project" value="InterPro"/>
</dbReference>
<keyword evidence="8" id="KW-1185">Reference proteome</keyword>
<dbReference type="InterPro" id="IPR009908">
    <property type="entry name" value="Methylamine_util_MauE"/>
</dbReference>
<sequence>MRIATNVIRVLVGVLFIVSGLVKANDPLGLAYKMEEFFEVWNASLAAGSFFAKGALIGLFNWLHGHALALSIFMIALEIIAGVALLLGIWRRWVLNGLLLLIIFFTFLTAYATLSGKFRSCGCFGDCLPIPPLASFGKDIALLLLIIWLLVFQRYIQPLFSLRAGRLVLVLSVIFSFGIQWYFLRHLPAADCLPYKIGKNIPEGMKIPAGAVPDSFAMKFIYQKGGKQYDFDLSNLPTDTAYKFVDRQDKLVRKGNAEAPIKGFVLQDAAGTDVTAQVLAEPKAVLVFVLHFDNLNDWLPDVRELYRQARGRNVPFFVITANASKGRVLFNGAGLSEVVILSCDNTAVRTAARANPTVYLVEKGTIRDKTAIGSVKRVISKI</sequence>
<evidence type="ECO:0000256" key="4">
    <source>
        <dbReference type="ARBA" id="ARBA00023136"/>
    </source>
</evidence>
<dbReference type="OrthoDB" id="648842at2"/>
<evidence type="ECO:0000313" key="7">
    <source>
        <dbReference type="EMBL" id="TCJ18966.1"/>
    </source>
</evidence>
<accession>A0A4R1BNT6</accession>
<evidence type="ECO:0000256" key="2">
    <source>
        <dbReference type="ARBA" id="ARBA00022692"/>
    </source>
</evidence>
<keyword evidence="3 5" id="KW-1133">Transmembrane helix</keyword>
<dbReference type="EMBL" id="SJZI01000002">
    <property type="protein sequence ID" value="TCJ18966.1"/>
    <property type="molecule type" value="Genomic_DNA"/>
</dbReference>
<name>A0A4R1BNT6_9BACT</name>
<feature type="transmembrane region" description="Helical" evidence="5">
    <location>
        <begin position="94"/>
        <end position="113"/>
    </location>
</feature>
<proteinExistence type="predicted"/>
<organism evidence="7 8">
    <name type="scientific">Flaviaesturariibacter flavus</name>
    <dbReference type="NCBI Taxonomy" id="2502780"/>
    <lineage>
        <taxon>Bacteria</taxon>
        <taxon>Pseudomonadati</taxon>
        <taxon>Bacteroidota</taxon>
        <taxon>Chitinophagia</taxon>
        <taxon>Chitinophagales</taxon>
        <taxon>Chitinophagaceae</taxon>
        <taxon>Flaviaestuariibacter</taxon>
    </lineage>
</organism>
<evidence type="ECO:0000313" key="8">
    <source>
        <dbReference type="Proteomes" id="UP000295334"/>
    </source>
</evidence>
<dbReference type="NCBIfam" id="NF045576">
    <property type="entry name" value="BT_3928_fam"/>
    <property type="match status" value="1"/>
</dbReference>
<dbReference type="Proteomes" id="UP000295334">
    <property type="component" value="Unassembled WGS sequence"/>
</dbReference>
<dbReference type="RefSeq" id="WP_131445767.1">
    <property type="nucleotide sequence ID" value="NZ_SJZI01000002.1"/>
</dbReference>
<protein>
    <submittedName>
        <fullName evidence="7">DoxX family protein</fullName>
    </submittedName>
</protein>
<evidence type="ECO:0000256" key="3">
    <source>
        <dbReference type="ARBA" id="ARBA00022989"/>
    </source>
</evidence>
<feature type="domain" description="Methylamine utilisation protein MauE" evidence="6">
    <location>
        <begin position="1"/>
        <end position="151"/>
    </location>
</feature>
<comment type="subcellular location">
    <subcellularLocation>
        <location evidence="1">Membrane</location>
        <topology evidence="1">Multi-pass membrane protein</topology>
    </subcellularLocation>
</comment>
<keyword evidence="2 5" id="KW-0812">Transmembrane</keyword>
<dbReference type="AlphaFoldDB" id="A0A4R1BNT6"/>
<evidence type="ECO:0000259" key="6">
    <source>
        <dbReference type="Pfam" id="PF07291"/>
    </source>
</evidence>
<feature type="transmembrane region" description="Helical" evidence="5">
    <location>
        <begin position="164"/>
        <end position="184"/>
    </location>
</feature>
<feature type="transmembrane region" description="Helical" evidence="5">
    <location>
        <begin position="133"/>
        <end position="152"/>
    </location>
</feature>
<dbReference type="GO" id="GO:0016020">
    <property type="term" value="C:membrane"/>
    <property type="evidence" value="ECO:0007669"/>
    <property type="project" value="UniProtKB-SubCell"/>
</dbReference>
<feature type="transmembrane region" description="Helical" evidence="5">
    <location>
        <begin position="67"/>
        <end position="87"/>
    </location>
</feature>
<gene>
    <name evidence="7" type="ORF">EPD60_00710</name>
</gene>
<evidence type="ECO:0000256" key="1">
    <source>
        <dbReference type="ARBA" id="ARBA00004141"/>
    </source>
</evidence>
<comment type="caution">
    <text evidence="7">The sequence shown here is derived from an EMBL/GenBank/DDBJ whole genome shotgun (WGS) entry which is preliminary data.</text>
</comment>
<reference evidence="7 8" key="1">
    <citation type="submission" date="2019-03" db="EMBL/GenBank/DDBJ databases">
        <authorList>
            <person name="Kim M.K.M."/>
        </authorList>
    </citation>
    <scope>NUCLEOTIDE SEQUENCE [LARGE SCALE GENOMIC DNA]</scope>
    <source>
        <strain evidence="7 8">17J68-12</strain>
    </source>
</reference>
<evidence type="ECO:0000256" key="5">
    <source>
        <dbReference type="SAM" id="Phobius"/>
    </source>
</evidence>